<keyword evidence="3" id="KW-0378">Hydrolase</keyword>
<dbReference type="SUPFAM" id="SSF52540">
    <property type="entry name" value="P-loop containing nucleoside triphosphate hydrolases"/>
    <property type="match status" value="1"/>
</dbReference>
<dbReference type="Gene3D" id="3.30.1370.50">
    <property type="entry name" value="R3H-like domain"/>
    <property type="match status" value="1"/>
</dbReference>
<dbReference type="InterPro" id="IPR036867">
    <property type="entry name" value="R3H_dom_sf"/>
</dbReference>
<dbReference type="GO" id="GO:0005634">
    <property type="term" value="C:nucleus"/>
    <property type="evidence" value="ECO:0007669"/>
    <property type="project" value="UniProtKB-SubCell"/>
</dbReference>
<keyword evidence="7" id="KW-0539">Nucleus</keyword>
<evidence type="ECO:0000256" key="3">
    <source>
        <dbReference type="ARBA" id="ARBA00022801"/>
    </source>
</evidence>
<keyword evidence="2" id="KW-0547">Nucleotide-binding</keyword>
<dbReference type="Gene3D" id="3.40.50.300">
    <property type="entry name" value="P-loop containing nucleotide triphosphate hydrolases"/>
    <property type="match status" value="1"/>
</dbReference>
<sequence>MGPGSSVKEAGKKKQKKAEQEPNFPRVAEATRIRISQILEQFQASKDEEYKFEENLSNYDRAVVHVICRKMGMKSKSSGRGKQRCVSVYKIKKQVGSGKGKGNSFKFSEEAKAVLQDLFVQYPPEDVDMTENKLGESSGNDKVGPRKDDMFWRPVMTKPEIAKKVESLASRIERDANLRQITAERSKLPITSFKDAITSTIESNQLMACFILPKQVVLICGETGCGKTTQVPQFLLDHAWSKGETLAERIASERGEAIGDSVGYKIRLESKGGRHSSLVFCTNGVLLRVLVNRGGGQKKKKASKKMLNVGSDITHIIVDEIHERDRFSDFMLAIISITADSITVVSRDMLPSYPNLRLVLMSATIDAERFSQYFGGCPVIQVPGFTYPVKTFYLEDVLSMVTSTVNNNLTCKKHDEVINGSFLTEESQVALDEAIDLALSNDEFDPLLELISSKGDPKVFNYQHSKLE</sequence>
<dbReference type="FunFam" id="3.30.1370.50:FF:000002">
    <property type="entry name" value="Immunoglobulin mu DNA-binding protein 2"/>
    <property type="match status" value="1"/>
</dbReference>
<dbReference type="CDD" id="cd17917">
    <property type="entry name" value="DEXHc_RHA-like"/>
    <property type="match status" value="1"/>
</dbReference>
<evidence type="ECO:0000256" key="5">
    <source>
        <dbReference type="ARBA" id="ARBA00022840"/>
    </source>
</evidence>
<evidence type="ECO:0000256" key="1">
    <source>
        <dbReference type="ARBA" id="ARBA00004123"/>
    </source>
</evidence>
<comment type="caution">
    <text evidence="12">The sequence shown here is derived from an EMBL/GenBank/DDBJ whole genome shotgun (WGS) entry which is preliminary data.</text>
</comment>
<comment type="subcellular location">
    <subcellularLocation>
        <location evidence="1">Nucleus</location>
    </subcellularLocation>
</comment>
<protein>
    <submittedName>
        <fullName evidence="12">DExH-box ATP-dependent RNA helicase DExH6</fullName>
    </submittedName>
</protein>
<name>A0AAW2KMJ9_SESRA</name>
<evidence type="ECO:0000256" key="7">
    <source>
        <dbReference type="ARBA" id="ARBA00023242"/>
    </source>
</evidence>
<evidence type="ECO:0000256" key="8">
    <source>
        <dbReference type="ARBA" id="ARBA00047984"/>
    </source>
</evidence>
<keyword evidence="6" id="KW-0694">RNA-binding</keyword>
<dbReference type="GO" id="GO:0016787">
    <property type="term" value="F:hydrolase activity"/>
    <property type="evidence" value="ECO:0007669"/>
    <property type="project" value="UniProtKB-KW"/>
</dbReference>
<keyword evidence="4 12" id="KW-0347">Helicase</keyword>
<reference evidence="12" key="1">
    <citation type="submission" date="2020-06" db="EMBL/GenBank/DDBJ databases">
        <authorList>
            <person name="Li T."/>
            <person name="Hu X."/>
            <person name="Zhang T."/>
            <person name="Song X."/>
            <person name="Zhang H."/>
            <person name="Dai N."/>
            <person name="Sheng W."/>
            <person name="Hou X."/>
            <person name="Wei L."/>
        </authorList>
    </citation>
    <scope>NUCLEOTIDE SEQUENCE</scope>
    <source>
        <strain evidence="12">G02</strain>
        <tissue evidence="12">Leaf</tissue>
    </source>
</reference>
<dbReference type="PROSITE" id="PS51192">
    <property type="entry name" value="HELICASE_ATP_BIND_1"/>
    <property type="match status" value="1"/>
</dbReference>
<dbReference type="GO" id="GO:0003677">
    <property type="term" value="F:DNA binding"/>
    <property type="evidence" value="ECO:0007669"/>
    <property type="project" value="UniProtKB-ARBA"/>
</dbReference>
<dbReference type="PANTHER" id="PTHR18934">
    <property type="entry name" value="ATP-DEPENDENT RNA HELICASE"/>
    <property type="match status" value="1"/>
</dbReference>
<accession>A0AAW2KMJ9</accession>
<evidence type="ECO:0000313" key="12">
    <source>
        <dbReference type="EMBL" id="KAL0307180.1"/>
    </source>
</evidence>
<dbReference type="InterPro" id="IPR027417">
    <property type="entry name" value="P-loop_NTPase"/>
</dbReference>
<comment type="catalytic activity">
    <reaction evidence="8">
        <text>ATP + H2O = ADP + phosphate + H(+)</text>
        <dbReference type="Rhea" id="RHEA:13065"/>
        <dbReference type="ChEBI" id="CHEBI:15377"/>
        <dbReference type="ChEBI" id="CHEBI:15378"/>
        <dbReference type="ChEBI" id="CHEBI:30616"/>
        <dbReference type="ChEBI" id="CHEBI:43474"/>
        <dbReference type="ChEBI" id="CHEBI:456216"/>
        <dbReference type="EC" id="3.6.4.13"/>
    </reaction>
</comment>
<dbReference type="Pfam" id="PF01424">
    <property type="entry name" value="R3H"/>
    <property type="match status" value="1"/>
</dbReference>
<dbReference type="EMBL" id="JACGWJ010000028">
    <property type="protein sequence ID" value="KAL0307180.1"/>
    <property type="molecule type" value="Genomic_DNA"/>
</dbReference>
<gene>
    <name evidence="12" type="ORF">Sradi_6135300</name>
</gene>
<dbReference type="InterPro" id="IPR001374">
    <property type="entry name" value="R3H_dom"/>
</dbReference>
<reference evidence="12" key="2">
    <citation type="journal article" date="2024" name="Plant">
        <title>Genomic evolution and insights into agronomic trait innovations of Sesamum species.</title>
        <authorList>
            <person name="Miao H."/>
            <person name="Wang L."/>
            <person name="Qu L."/>
            <person name="Liu H."/>
            <person name="Sun Y."/>
            <person name="Le M."/>
            <person name="Wang Q."/>
            <person name="Wei S."/>
            <person name="Zheng Y."/>
            <person name="Lin W."/>
            <person name="Duan Y."/>
            <person name="Cao H."/>
            <person name="Xiong S."/>
            <person name="Wang X."/>
            <person name="Wei L."/>
            <person name="Li C."/>
            <person name="Ma Q."/>
            <person name="Ju M."/>
            <person name="Zhao R."/>
            <person name="Li G."/>
            <person name="Mu C."/>
            <person name="Tian Q."/>
            <person name="Mei H."/>
            <person name="Zhang T."/>
            <person name="Gao T."/>
            <person name="Zhang H."/>
        </authorList>
    </citation>
    <scope>NUCLEOTIDE SEQUENCE</scope>
    <source>
        <strain evidence="12">G02</strain>
    </source>
</reference>
<dbReference type="PANTHER" id="PTHR18934:SF213">
    <property type="entry name" value="3'-5' RNA HELICASE YTHDC2"/>
    <property type="match status" value="1"/>
</dbReference>
<evidence type="ECO:0000256" key="9">
    <source>
        <dbReference type="SAM" id="MobiDB-lite"/>
    </source>
</evidence>
<feature type="domain" description="Helicase ATP-binding" evidence="11">
    <location>
        <begin position="208"/>
        <end position="383"/>
    </location>
</feature>
<dbReference type="SMART" id="SM00487">
    <property type="entry name" value="DEXDc"/>
    <property type="match status" value="1"/>
</dbReference>
<evidence type="ECO:0000259" key="10">
    <source>
        <dbReference type="PROSITE" id="PS51061"/>
    </source>
</evidence>
<feature type="region of interest" description="Disordered" evidence="9">
    <location>
        <begin position="1"/>
        <end position="28"/>
    </location>
</feature>
<evidence type="ECO:0000256" key="4">
    <source>
        <dbReference type="ARBA" id="ARBA00022806"/>
    </source>
</evidence>
<proteinExistence type="predicted"/>
<dbReference type="GO" id="GO:0003724">
    <property type="term" value="F:RNA helicase activity"/>
    <property type="evidence" value="ECO:0007669"/>
    <property type="project" value="UniProtKB-EC"/>
</dbReference>
<dbReference type="InterPro" id="IPR014001">
    <property type="entry name" value="Helicase_ATP-bd"/>
</dbReference>
<dbReference type="PROSITE" id="PS51061">
    <property type="entry name" value="R3H"/>
    <property type="match status" value="1"/>
</dbReference>
<organism evidence="12">
    <name type="scientific">Sesamum radiatum</name>
    <name type="common">Black benniseed</name>
    <dbReference type="NCBI Taxonomy" id="300843"/>
    <lineage>
        <taxon>Eukaryota</taxon>
        <taxon>Viridiplantae</taxon>
        <taxon>Streptophyta</taxon>
        <taxon>Embryophyta</taxon>
        <taxon>Tracheophyta</taxon>
        <taxon>Spermatophyta</taxon>
        <taxon>Magnoliopsida</taxon>
        <taxon>eudicotyledons</taxon>
        <taxon>Gunneridae</taxon>
        <taxon>Pentapetalae</taxon>
        <taxon>asterids</taxon>
        <taxon>lamiids</taxon>
        <taxon>Lamiales</taxon>
        <taxon>Pedaliaceae</taxon>
        <taxon>Sesamum</taxon>
    </lineage>
</organism>
<dbReference type="GO" id="GO:0005524">
    <property type="term" value="F:ATP binding"/>
    <property type="evidence" value="ECO:0007669"/>
    <property type="project" value="UniProtKB-KW"/>
</dbReference>
<evidence type="ECO:0000256" key="2">
    <source>
        <dbReference type="ARBA" id="ARBA00022741"/>
    </source>
</evidence>
<evidence type="ECO:0000256" key="6">
    <source>
        <dbReference type="ARBA" id="ARBA00022884"/>
    </source>
</evidence>
<dbReference type="AlphaFoldDB" id="A0AAW2KMJ9"/>
<keyword evidence="5" id="KW-0067">ATP-binding</keyword>
<feature type="domain" description="R3H" evidence="10">
    <location>
        <begin position="29"/>
        <end position="92"/>
    </location>
</feature>
<dbReference type="GO" id="GO:0003723">
    <property type="term" value="F:RNA binding"/>
    <property type="evidence" value="ECO:0007669"/>
    <property type="project" value="UniProtKB-KW"/>
</dbReference>
<evidence type="ECO:0000259" key="11">
    <source>
        <dbReference type="PROSITE" id="PS51192"/>
    </source>
</evidence>
<feature type="compositionally biased region" description="Basic and acidic residues" evidence="9">
    <location>
        <begin position="9"/>
        <end position="20"/>
    </location>
</feature>
<dbReference type="SMART" id="SM00393">
    <property type="entry name" value="R3H"/>
    <property type="match status" value="1"/>
</dbReference>
<dbReference type="SUPFAM" id="SSF82708">
    <property type="entry name" value="R3H domain"/>
    <property type="match status" value="1"/>
</dbReference>